<keyword evidence="2" id="KW-1185">Reference proteome</keyword>
<reference evidence="1 2" key="1">
    <citation type="submission" date="2021-11" db="EMBL/GenBank/DDBJ databases">
        <authorList>
            <person name="Islam A."/>
            <person name="Islam S."/>
            <person name="Flora M.S."/>
            <person name="Rahman M."/>
            <person name="Ziaur R.M."/>
            <person name="Epstein J.H."/>
            <person name="Hassan M."/>
            <person name="Klassen M."/>
            <person name="Woodard K."/>
            <person name="Webb A."/>
            <person name="Webby R.J."/>
            <person name="El Zowalaty M.E."/>
        </authorList>
    </citation>
    <scope>NUCLEOTIDE SEQUENCE [LARGE SCALE GENOMIC DNA]</scope>
    <source>
        <strain evidence="1">Pf1</strain>
    </source>
</reference>
<sequence length="251" mass="28755">MVDDAAVDSQDAIAHAAANGRLDLVQWYCDMKDRVLGNRCTRRGLEKAALHGHLKVVQWLNNSRYYEIKTFRTLENAIAGGHLHVVQYVMETVVVAYTSWMQAALAAAVMYGQCQILQWLHDRASVEAAVFDRRFRFEIHTYQLYTVAREGYLGVLQWLHANNYSVHCRRAHVVRGAATGGHKAIIEWMENTFESLSHQRHRIRVDGAASLGDLQFIIRFGFEAVSGEAREHNHFELLRWLETLPEAGRYC</sequence>
<name>A0ABN8C9L8_9STRA</name>
<dbReference type="EMBL" id="CAKLBC010001186">
    <property type="protein sequence ID" value="CAH0489851.1"/>
    <property type="molecule type" value="Genomic_DNA"/>
</dbReference>
<evidence type="ECO:0000313" key="2">
    <source>
        <dbReference type="Proteomes" id="UP001157938"/>
    </source>
</evidence>
<dbReference type="PANTHER" id="PTHR46586:SF3">
    <property type="entry name" value="ANKYRIN REPEAT-CONTAINING PROTEIN"/>
    <property type="match status" value="1"/>
</dbReference>
<dbReference type="Proteomes" id="UP001157938">
    <property type="component" value="Unassembled WGS sequence"/>
</dbReference>
<gene>
    <name evidence="1" type="ORF">PFR001_LOCUS5231</name>
</gene>
<dbReference type="Gene3D" id="1.25.40.20">
    <property type="entry name" value="Ankyrin repeat-containing domain"/>
    <property type="match status" value="1"/>
</dbReference>
<dbReference type="SUPFAM" id="SSF48403">
    <property type="entry name" value="Ankyrin repeat"/>
    <property type="match status" value="1"/>
</dbReference>
<dbReference type="InterPro" id="IPR036770">
    <property type="entry name" value="Ankyrin_rpt-contain_sf"/>
</dbReference>
<accession>A0ABN8C9L8</accession>
<dbReference type="InterPro" id="IPR052050">
    <property type="entry name" value="SecEffector_AnkRepeat"/>
</dbReference>
<protein>
    <recommendedName>
        <fullName evidence="3">Ankyrin repeat-containing domain</fullName>
    </recommendedName>
</protein>
<proteinExistence type="predicted"/>
<organism evidence="1 2">
    <name type="scientific">Peronospora farinosa</name>
    <dbReference type="NCBI Taxonomy" id="134698"/>
    <lineage>
        <taxon>Eukaryota</taxon>
        <taxon>Sar</taxon>
        <taxon>Stramenopiles</taxon>
        <taxon>Oomycota</taxon>
        <taxon>Peronosporomycetes</taxon>
        <taxon>Peronosporales</taxon>
        <taxon>Peronosporaceae</taxon>
        <taxon>Peronospora</taxon>
    </lineage>
</organism>
<evidence type="ECO:0008006" key="3">
    <source>
        <dbReference type="Google" id="ProtNLM"/>
    </source>
</evidence>
<evidence type="ECO:0000313" key="1">
    <source>
        <dbReference type="EMBL" id="CAH0489851.1"/>
    </source>
</evidence>
<comment type="caution">
    <text evidence="1">The sequence shown here is derived from an EMBL/GenBank/DDBJ whole genome shotgun (WGS) entry which is preliminary data.</text>
</comment>
<dbReference type="PANTHER" id="PTHR46586">
    <property type="entry name" value="ANKYRIN REPEAT-CONTAINING PROTEIN"/>
    <property type="match status" value="1"/>
</dbReference>